<evidence type="ECO:0000313" key="2">
    <source>
        <dbReference type="Proteomes" id="UP000887013"/>
    </source>
</evidence>
<protein>
    <submittedName>
        <fullName evidence="1">Uncharacterized protein</fullName>
    </submittedName>
</protein>
<dbReference type="EMBL" id="BMAW01081477">
    <property type="protein sequence ID" value="GFU24696.1"/>
    <property type="molecule type" value="Genomic_DNA"/>
</dbReference>
<comment type="caution">
    <text evidence="1">The sequence shown here is derived from an EMBL/GenBank/DDBJ whole genome shotgun (WGS) entry which is preliminary data.</text>
</comment>
<reference evidence="1" key="1">
    <citation type="submission" date="2020-08" db="EMBL/GenBank/DDBJ databases">
        <title>Multicomponent nature underlies the extraordinary mechanical properties of spider dragline silk.</title>
        <authorList>
            <person name="Kono N."/>
            <person name="Nakamura H."/>
            <person name="Mori M."/>
            <person name="Yoshida Y."/>
            <person name="Ohtoshi R."/>
            <person name="Malay A.D."/>
            <person name="Moran D.A.P."/>
            <person name="Tomita M."/>
            <person name="Numata K."/>
            <person name="Arakawa K."/>
        </authorList>
    </citation>
    <scope>NUCLEOTIDE SEQUENCE</scope>
</reference>
<sequence length="98" mass="11076">MSLFSLEIMAFNIPTLPQIKCRYTCSYPENFNPAKCTSIFPVFHGTPWSPSRPSPSFKTLCPLVTIVTVRPQKLKVVDHSIKNSVATISIKKAEIWIH</sequence>
<gene>
    <name evidence="1" type="ORF">NPIL_88601</name>
</gene>
<organism evidence="1 2">
    <name type="scientific">Nephila pilipes</name>
    <name type="common">Giant wood spider</name>
    <name type="synonym">Nephila maculata</name>
    <dbReference type="NCBI Taxonomy" id="299642"/>
    <lineage>
        <taxon>Eukaryota</taxon>
        <taxon>Metazoa</taxon>
        <taxon>Ecdysozoa</taxon>
        <taxon>Arthropoda</taxon>
        <taxon>Chelicerata</taxon>
        <taxon>Arachnida</taxon>
        <taxon>Araneae</taxon>
        <taxon>Araneomorphae</taxon>
        <taxon>Entelegynae</taxon>
        <taxon>Araneoidea</taxon>
        <taxon>Nephilidae</taxon>
        <taxon>Nephila</taxon>
    </lineage>
</organism>
<proteinExistence type="predicted"/>
<evidence type="ECO:0000313" key="1">
    <source>
        <dbReference type="EMBL" id="GFU24696.1"/>
    </source>
</evidence>
<dbReference type="AlphaFoldDB" id="A0A8X6QPL6"/>
<keyword evidence="2" id="KW-1185">Reference proteome</keyword>
<name>A0A8X6QPL6_NEPPI</name>
<dbReference type="Proteomes" id="UP000887013">
    <property type="component" value="Unassembled WGS sequence"/>
</dbReference>
<accession>A0A8X6QPL6</accession>